<dbReference type="Gene3D" id="3.30.300.70">
    <property type="entry name" value="RimP-like superfamily, N-terminal"/>
    <property type="match status" value="1"/>
</dbReference>
<reference evidence="6" key="1">
    <citation type="journal article" date="2020" name="mSystems">
        <title>Genome- and Community-Level Interaction Insights into Carbon Utilization and Element Cycling Functions of Hydrothermarchaeota in Hydrothermal Sediment.</title>
        <authorList>
            <person name="Zhou Z."/>
            <person name="Liu Y."/>
            <person name="Xu W."/>
            <person name="Pan J."/>
            <person name="Luo Z.H."/>
            <person name="Li M."/>
        </authorList>
    </citation>
    <scope>NUCLEOTIDE SEQUENCE [LARGE SCALE GENOMIC DNA]</scope>
    <source>
        <strain evidence="6">SpSt-711</strain>
    </source>
</reference>
<dbReference type="SUPFAM" id="SSF74942">
    <property type="entry name" value="YhbC-like, C-terminal domain"/>
    <property type="match status" value="1"/>
</dbReference>
<comment type="similarity">
    <text evidence="3">Belongs to the RimP family.</text>
</comment>
<evidence type="ECO:0000256" key="2">
    <source>
        <dbReference type="ARBA" id="ARBA00022517"/>
    </source>
</evidence>
<evidence type="ECO:0000259" key="4">
    <source>
        <dbReference type="Pfam" id="PF02576"/>
    </source>
</evidence>
<comment type="subcellular location">
    <subcellularLocation>
        <location evidence="3">Cytoplasm</location>
    </subcellularLocation>
</comment>
<evidence type="ECO:0000256" key="3">
    <source>
        <dbReference type="HAMAP-Rule" id="MF_01077"/>
    </source>
</evidence>
<sequence length="155" mass="18059">MEKEIKDKIKEIVEIPILRKNMELVNLEWRREKVGWVLRIFIDKPGGVTVEDCAKISEMVSKILDKEDLIHHSYILEVSSPGIERPLVKKEDYERFKGEKAKIILKTPISGRKNFTGTILGIKKDLVQMEVEGKIWEFSLDNIKKANLQPEIKFK</sequence>
<evidence type="ECO:0000259" key="5">
    <source>
        <dbReference type="Pfam" id="PF17384"/>
    </source>
</evidence>
<dbReference type="Pfam" id="PF02576">
    <property type="entry name" value="RimP_N"/>
    <property type="match status" value="1"/>
</dbReference>
<feature type="domain" description="Ribosome maturation factor RimP C-terminal" evidence="5">
    <location>
        <begin position="87"/>
        <end position="151"/>
    </location>
</feature>
<keyword evidence="2 3" id="KW-0690">Ribosome biogenesis</keyword>
<dbReference type="AlphaFoldDB" id="A0A7V4JQJ9"/>
<organism evidence="6">
    <name type="scientific">Thermodesulfobacterium geofontis</name>
    <dbReference type="NCBI Taxonomy" id="1295609"/>
    <lineage>
        <taxon>Bacteria</taxon>
        <taxon>Pseudomonadati</taxon>
        <taxon>Thermodesulfobacteriota</taxon>
        <taxon>Thermodesulfobacteria</taxon>
        <taxon>Thermodesulfobacteriales</taxon>
        <taxon>Thermodesulfobacteriaceae</taxon>
        <taxon>Thermodesulfobacterium</taxon>
    </lineage>
</organism>
<dbReference type="SUPFAM" id="SSF75420">
    <property type="entry name" value="YhbC-like, N-terminal domain"/>
    <property type="match status" value="1"/>
</dbReference>
<name>A0A7V4JQJ9_9BACT</name>
<dbReference type="EMBL" id="DTEI01000079">
    <property type="protein sequence ID" value="HGU15904.1"/>
    <property type="molecule type" value="Genomic_DNA"/>
</dbReference>
<protein>
    <recommendedName>
        <fullName evidence="3">Ribosome maturation factor RimP</fullName>
    </recommendedName>
</protein>
<gene>
    <name evidence="3" type="primary">rimP</name>
    <name evidence="6" type="ORF">ENU91_04540</name>
</gene>
<dbReference type="InterPro" id="IPR028989">
    <property type="entry name" value="RimP_N"/>
</dbReference>
<keyword evidence="1 3" id="KW-0963">Cytoplasm</keyword>
<dbReference type="GO" id="GO:0006412">
    <property type="term" value="P:translation"/>
    <property type="evidence" value="ECO:0007669"/>
    <property type="project" value="TreeGrafter"/>
</dbReference>
<dbReference type="FunFam" id="3.30.300.70:FF:000001">
    <property type="entry name" value="Ribosome maturation factor RimP"/>
    <property type="match status" value="1"/>
</dbReference>
<evidence type="ECO:0000256" key="1">
    <source>
        <dbReference type="ARBA" id="ARBA00022490"/>
    </source>
</evidence>
<evidence type="ECO:0000313" key="6">
    <source>
        <dbReference type="EMBL" id="HGU15904.1"/>
    </source>
</evidence>
<dbReference type="InterPro" id="IPR035956">
    <property type="entry name" value="RimP_N_sf"/>
</dbReference>
<dbReference type="Gene3D" id="2.30.30.180">
    <property type="entry name" value="Ribosome maturation factor RimP, C-terminal domain"/>
    <property type="match status" value="1"/>
</dbReference>
<feature type="domain" description="Ribosome maturation factor RimP N-terminal" evidence="4">
    <location>
        <begin position="17"/>
        <end position="84"/>
    </location>
</feature>
<comment type="function">
    <text evidence="3">Required for maturation of 30S ribosomal subunits.</text>
</comment>
<dbReference type="InterPro" id="IPR003728">
    <property type="entry name" value="Ribosome_maturation_RimP"/>
</dbReference>
<dbReference type="GO" id="GO:0005829">
    <property type="term" value="C:cytosol"/>
    <property type="evidence" value="ECO:0007669"/>
    <property type="project" value="TreeGrafter"/>
</dbReference>
<dbReference type="GO" id="GO:0000028">
    <property type="term" value="P:ribosomal small subunit assembly"/>
    <property type="evidence" value="ECO:0007669"/>
    <property type="project" value="TreeGrafter"/>
</dbReference>
<comment type="caution">
    <text evidence="6">The sequence shown here is derived from an EMBL/GenBank/DDBJ whole genome shotgun (WGS) entry which is preliminary data.</text>
</comment>
<dbReference type="PANTHER" id="PTHR33867:SF1">
    <property type="entry name" value="RIBOSOME MATURATION FACTOR RIMP"/>
    <property type="match status" value="1"/>
</dbReference>
<proteinExistence type="inferred from homology"/>
<dbReference type="InterPro" id="IPR036847">
    <property type="entry name" value="RimP_C_sf"/>
</dbReference>
<dbReference type="PANTHER" id="PTHR33867">
    <property type="entry name" value="RIBOSOME MATURATION FACTOR RIMP"/>
    <property type="match status" value="1"/>
</dbReference>
<dbReference type="CDD" id="cd01734">
    <property type="entry name" value="YlxS_C"/>
    <property type="match status" value="1"/>
</dbReference>
<dbReference type="HAMAP" id="MF_01077">
    <property type="entry name" value="RimP"/>
    <property type="match status" value="1"/>
</dbReference>
<dbReference type="Pfam" id="PF17384">
    <property type="entry name" value="DUF150_C"/>
    <property type="match status" value="1"/>
</dbReference>
<accession>A0A7V4JQJ9</accession>
<dbReference type="InterPro" id="IPR028998">
    <property type="entry name" value="RimP_C"/>
</dbReference>